<evidence type="ECO:0000313" key="3">
    <source>
        <dbReference type="Proteomes" id="UP001152747"/>
    </source>
</evidence>
<organism evidence="2 3">
    <name type="scientific">Caenorhabditis angaria</name>
    <dbReference type="NCBI Taxonomy" id="860376"/>
    <lineage>
        <taxon>Eukaryota</taxon>
        <taxon>Metazoa</taxon>
        <taxon>Ecdysozoa</taxon>
        <taxon>Nematoda</taxon>
        <taxon>Chromadorea</taxon>
        <taxon>Rhabditida</taxon>
        <taxon>Rhabditina</taxon>
        <taxon>Rhabditomorpha</taxon>
        <taxon>Rhabditoidea</taxon>
        <taxon>Rhabditidae</taxon>
        <taxon>Peloderinae</taxon>
        <taxon>Caenorhabditis</taxon>
    </lineage>
</organism>
<protein>
    <submittedName>
        <fullName evidence="2">Uncharacterized protein</fullName>
    </submittedName>
</protein>
<reference evidence="2" key="1">
    <citation type="submission" date="2022-11" db="EMBL/GenBank/DDBJ databases">
        <authorList>
            <person name="Kikuchi T."/>
        </authorList>
    </citation>
    <scope>NUCLEOTIDE SEQUENCE</scope>
    <source>
        <strain evidence="2">PS1010</strain>
    </source>
</reference>
<feature type="region of interest" description="Disordered" evidence="1">
    <location>
        <begin position="126"/>
        <end position="150"/>
    </location>
</feature>
<accession>A0A9P1IXM4</accession>
<keyword evidence="3" id="KW-1185">Reference proteome</keyword>
<dbReference type="OrthoDB" id="5805943at2759"/>
<comment type="caution">
    <text evidence="2">The sequence shown here is derived from an EMBL/GenBank/DDBJ whole genome shotgun (WGS) entry which is preliminary data.</text>
</comment>
<dbReference type="Proteomes" id="UP001152747">
    <property type="component" value="Unassembled WGS sequence"/>
</dbReference>
<evidence type="ECO:0000313" key="2">
    <source>
        <dbReference type="EMBL" id="CAI5452032.1"/>
    </source>
</evidence>
<evidence type="ECO:0000256" key="1">
    <source>
        <dbReference type="SAM" id="MobiDB-lite"/>
    </source>
</evidence>
<dbReference type="AlphaFoldDB" id="A0A9P1IXM4"/>
<proteinExistence type="predicted"/>
<name>A0A9P1IXM4_9PELO</name>
<gene>
    <name evidence="2" type="ORF">CAMP_LOCUS14669</name>
</gene>
<sequence>MWRFSIIARPSIVNKISIKSLRNALKHTDTRLTRFQAPEINRQDVPIREVFSFDDFGLLSTRSASIETLESEKTFLDQILKNDTFIIPTTIDQKEVFGYDQALEMFAEGADLELLAEDLASIEESSSSTTSIVTPKKSVREEKLEKDEEEEESLFKIPKKAQALDQFMIYPEIIPNQQFTSQWTEKQLEDMTHIPTTSKESIKVVEKFELSLEVLEGMMDNKSISEIEQELKNGEWPEYLFEDRKLIARSNRVLRYIVKEMESLEAIEIILSTFAKKSMLSVISDDIILHLTTRFSKVLPPRQTIDKLEYLTTLCCSKELKPAKLLIQQSLEELYNELLQKDPKIGKDLLTICSKLNFDKSAEIFLRVLAENATHFDKDFETWKMFSLKYGSTSGVRSFWKLVLKSEENGGKKRINEILNHSNKSDHPFSTMARIICTFVEMNQMERAIEVFKLISVSGRHFRNPLLEWVDENNLECIERLAQLVEDGMIAERRRTTKKKIVDENKTDKKSEVPSTLIEAISKFCGIVEKKPKKFVDRKAKRKIHRVDEEQLHELCEALQKAWWKCSKSSENPEATSKRLVEWSQRNRLDLDEKLEKELNRV</sequence>
<dbReference type="EMBL" id="CANHGI010000005">
    <property type="protein sequence ID" value="CAI5452032.1"/>
    <property type="molecule type" value="Genomic_DNA"/>
</dbReference>